<keyword evidence="1" id="KW-0966">Cell projection</keyword>
<dbReference type="GO" id="GO:0032259">
    <property type="term" value="P:methylation"/>
    <property type="evidence" value="ECO:0007669"/>
    <property type="project" value="UniProtKB-KW"/>
</dbReference>
<keyword evidence="1" id="KW-0969">Cilium</keyword>
<dbReference type="Proteomes" id="UP000596929">
    <property type="component" value="Unassembled WGS sequence"/>
</dbReference>
<evidence type="ECO:0000313" key="1">
    <source>
        <dbReference type="EMBL" id="MBC5627856.1"/>
    </source>
</evidence>
<protein>
    <submittedName>
        <fullName evidence="1">Flagellin lysine-N-methylase</fullName>
        <ecNumber evidence="1">2.1.1.-</ecNumber>
    </submittedName>
</protein>
<keyword evidence="1" id="KW-0282">Flagellum</keyword>
<keyword evidence="1" id="KW-0808">Transferase</keyword>
<dbReference type="NCBIfam" id="NF038110">
    <property type="entry name" value="Lys_methyl_FliB"/>
    <property type="match status" value="1"/>
</dbReference>
<dbReference type="EC" id="2.1.1.-" evidence="1"/>
<comment type="caution">
    <text evidence="1">The sequence shown here is derived from an EMBL/GenBank/DDBJ whole genome shotgun (WGS) entry which is preliminary data.</text>
</comment>
<dbReference type="GO" id="GO:0008168">
    <property type="term" value="F:methyltransferase activity"/>
    <property type="evidence" value="ECO:0007669"/>
    <property type="project" value="UniProtKB-KW"/>
</dbReference>
<dbReference type="RefSeq" id="WP_186859251.1">
    <property type="nucleotide sequence ID" value="NZ_JACOOO010000004.1"/>
</dbReference>
<reference evidence="1 2" key="1">
    <citation type="submission" date="2020-08" db="EMBL/GenBank/DDBJ databases">
        <title>Genome public.</title>
        <authorList>
            <person name="Liu C."/>
            <person name="Sun Q."/>
        </authorList>
    </citation>
    <scope>NUCLEOTIDE SEQUENCE [LARGE SCALE GENOMIC DNA]</scope>
    <source>
        <strain evidence="1 2">NSJ-6</strain>
    </source>
</reference>
<name>A0ABR7D8Z5_9CLOT</name>
<keyword evidence="1" id="KW-0489">Methyltransferase</keyword>
<sequence>MNKEINISKISYYDKFKCIADKCNFTCCEGWDIAIDYETYSKWKNIEDNSLLNNVKVNKCGRKKEYLINKETSERCLLLDHKGLCNIVKERGDEYLSLTCRTFPRVENRFESIKEISLSCACPEVVEIISKIDNEIKMDNNGFESSYEDLLELKIRENIVNIINRDNLELDKKLILSFQMLLNILDNEEITEDLLLSEFEYFEDNKYLKELIDIYDDIEINKYESIKEINNLFLDIIENYKEVSGLEILLKDISHYAEEVNLEHILCKWEIFKDKFEDYNMLIKNCIIAKVLSSCISDDIEELALSLQMIIIEYLLVRYAVFLNYSIRDDNNIKLEDIKDYIVCFSRVIGNNSDSVIEFIEDGFGDPILEIGYLCFISLF</sequence>
<keyword evidence="2" id="KW-1185">Reference proteome</keyword>
<evidence type="ECO:0000313" key="2">
    <source>
        <dbReference type="Proteomes" id="UP000596929"/>
    </source>
</evidence>
<organism evidence="1 2">
    <name type="scientific">Clostridium hominis</name>
    <dbReference type="NCBI Taxonomy" id="2763036"/>
    <lineage>
        <taxon>Bacteria</taxon>
        <taxon>Bacillati</taxon>
        <taxon>Bacillota</taxon>
        <taxon>Clostridia</taxon>
        <taxon>Eubacteriales</taxon>
        <taxon>Clostridiaceae</taxon>
        <taxon>Clostridium</taxon>
    </lineage>
</organism>
<gene>
    <name evidence="1" type="primary">fliB</name>
    <name evidence="1" type="ORF">H8S20_03015</name>
</gene>
<dbReference type="EMBL" id="JACOOO010000004">
    <property type="protein sequence ID" value="MBC5627856.1"/>
    <property type="molecule type" value="Genomic_DNA"/>
</dbReference>
<accession>A0ABR7D8Z5</accession>
<proteinExistence type="predicted"/>